<gene>
    <name evidence="1" type="ORF">SAMN02745126_04638</name>
</gene>
<organism evidence="1 2">
    <name type="scientific">Enhydrobacter aerosaccus</name>
    <dbReference type="NCBI Taxonomy" id="225324"/>
    <lineage>
        <taxon>Bacteria</taxon>
        <taxon>Pseudomonadati</taxon>
        <taxon>Pseudomonadota</taxon>
        <taxon>Alphaproteobacteria</taxon>
        <taxon>Hyphomicrobiales</taxon>
        <taxon>Enhydrobacter</taxon>
    </lineage>
</organism>
<keyword evidence="2" id="KW-1185">Reference proteome</keyword>
<dbReference type="RefSeq" id="WP_170921083.1">
    <property type="nucleotide sequence ID" value="NZ_FUWJ01000008.1"/>
</dbReference>
<dbReference type="EMBL" id="FUWJ01000008">
    <property type="protein sequence ID" value="SKA27312.1"/>
    <property type="molecule type" value="Genomic_DNA"/>
</dbReference>
<evidence type="ECO:0000313" key="1">
    <source>
        <dbReference type="EMBL" id="SKA27312.1"/>
    </source>
</evidence>
<dbReference type="STRING" id="225324.SAMN02745126_04638"/>
<protein>
    <submittedName>
        <fullName evidence="1">Uncharacterized protein</fullName>
    </submittedName>
</protein>
<sequence>MTTLKVGVATYKEMKARPLAVARGERGRITPKVMHDRVELELPLAVSRKAG</sequence>
<reference evidence="2" key="1">
    <citation type="submission" date="2017-02" db="EMBL/GenBank/DDBJ databases">
        <authorList>
            <person name="Varghese N."/>
            <person name="Submissions S."/>
        </authorList>
    </citation>
    <scope>NUCLEOTIDE SEQUENCE [LARGE SCALE GENOMIC DNA]</scope>
    <source>
        <strain evidence="2">ATCC 27094</strain>
    </source>
</reference>
<evidence type="ECO:0000313" key="2">
    <source>
        <dbReference type="Proteomes" id="UP000190092"/>
    </source>
</evidence>
<name>A0A1T4SGF5_9HYPH</name>
<accession>A0A1T4SGF5</accession>
<dbReference type="Proteomes" id="UP000190092">
    <property type="component" value="Unassembled WGS sequence"/>
</dbReference>
<proteinExistence type="predicted"/>
<dbReference type="AlphaFoldDB" id="A0A1T4SGF5"/>